<sequence length="245" mass="27882">MFWSDVKLIELHWLKQCDLRDTCIQPTLQLRLFNIFNNETISKTLTVNFVEPKNDRIDLITYWDKGTPNMIALTISVKGIDPDYDFSRLCDSSATIFPFQLNNKLEVSGICFKVQLTFTVHFDRCPQWTTSLTDGTHEKTSKIPLAVAIGCLIIFLMLVNFFLILNRTLELGHKIKTQIKRMSVCKTMMSNTGCLNSPENSRKSGISSVSAQLSVLNLTKFEPALFTQEKPLSANSSYCNSVMQY</sequence>
<proteinExistence type="predicted"/>
<evidence type="ECO:0000313" key="4">
    <source>
        <dbReference type="WBParaSite" id="sdigi.contig460.g8472.t1"/>
    </source>
</evidence>
<evidence type="ECO:0000256" key="1">
    <source>
        <dbReference type="SAM" id="Phobius"/>
    </source>
</evidence>
<dbReference type="PANTHER" id="PTHR38626">
    <property type="entry name" value="SKN-1 DEPENDENT ZYGOTIC TRANSCRIPT-RELATED"/>
    <property type="match status" value="1"/>
</dbReference>
<organism evidence="3 4">
    <name type="scientific">Setaria digitata</name>
    <dbReference type="NCBI Taxonomy" id="48799"/>
    <lineage>
        <taxon>Eukaryota</taxon>
        <taxon>Metazoa</taxon>
        <taxon>Ecdysozoa</taxon>
        <taxon>Nematoda</taxon>
        <taxon>Chromadorea</taxon>
        <taxon>Rhabditida</taxon>
        <taxon>Spirurina</taxon>
        <taxon>Spiruromorpha</taxon>
        <taxon>Filarioidea</taxon>
        <taxon>Setariidae</taxon>
        <taxon>Setaria</taxon>
    </lineage>
</organism>
<keyword evidence="1" id="KW-0472">Membrane</keyword>
<dbReference type="Proteomes" id="UP000887581">
    <property type="component" value="Unplaced"/>
</dbReference>
<keyword evidence="3" id="KW-1185">Reference proteome</keyword>
<name>A0A915PUR3_9BILA</name>
<dbReference type="WBParaSite" id="sdigi.contig460.g8472.t1">
    <property type="protein sequence ID" value="sdigi.contig460.g8472.t1"/>
    <property type="gene ID" value="sdigi.contig460.g8472"/>
</dbReference>
<dbReference type="Pfam" id="PF25330">
    <property type="entry name" value="C2_nem"/>
    <property type="match status" value="1"/>
</dbReference>
<dbReference type="AlphaFoldDB" id="A0A915PUR3"/>
<dbReference type="InterPro" id="IPR057569">
    <property type="entry name" value="C2_nem"/>
</dbReference>
<feature type="domain" description="C2" evidence="2">
    <location>
        <begin position="2"/>
        <end position="123"/>
    </location>
</feature>
<protein>
    <submittedName>
        <fullName evidence="4">VASt domain-containing protein</fullName>
    </submittedName>
</protein>
<feature type="transmembrane region" description="Helical" evidence="1">
    <location>
        <begin position="143"/>
        <end position="165"/>
    </location>
</feature>
<dbReference type="InterPro" id="IPR040426">
    <property type="entry name" value="C05B5.4-like"/>
</dbReference>
<dbReference type="PANTHER" id="PTHR38626:SF4">
    <property type="entry name" value="SKN-1 DEPENDENT ZYGOTIC TRANSCRIPT"/>
    <property type="match status" value="1"/>
</dbReference>
<evidence type="ECO:0000259" key="2">
    <source>
        <dbReference type="Pfam" id="PF25330"/>
    </source>
</evidence>
<keyword evidence="1" id="KW-0812">Transmembrane</keyword>
<keyword evidence="1" id="KW-1133">Transmembrane helix</keyword>
<accession>A0A915PUR3</accession>
<evidence type="ECO:0000313" key="3">
    <source>
        <dbReference type="Proteomes" id="UP000887581"/>
    </source>
</evidence>
<reference evidence="4" key="1">
    <citation type="submission" date="2022-11" db="UniProtKB">
        <authorList>
            <consortium name="WormBaseParasite"/>
        </authorList>
    </citation>
    <scope>IDENTIFICATION</scope>
</reference>